<proteinExistence type="predicted"/>
<dbReference type="Proteomes" id="UP000827092">
    <property type="component" value="Unassembled WGS sequence"/>
</dbReference>
<feature type="compositionally biased region" description="Basic and acidic residues" evidence="1">
    <location>
        <begin position="1"/>
        <end position="12"/>
    </location>
</feature>
<evidence type="ECO:0000256" key="1">
    <source>
        <dbReference type="SAM" id="MobiDB-lite"/>
    </source>
</evidence>
<keyword evidence="3" id="KW-1185">Reference proteome</keyword>
<organism evidence="2 3">
    <name type="scientific">Oedothorax gibbosus</name>
    <dbReference type="NCBI Taxonomy" id="931172"/>
    <lineage>
        <taxon>Eukaryota</taxon>
        <taxon>Metazoa</taxon>
        <taxon>Ecdysozoa</taxon>
        <taxon>Arthropoda</taxon>
        <taxon>Chelicerata</taxon>
        <taxon>Arachnida</taxon>
        <taxon>Araneae</taxon>
        <taxon>Araneomorphae</taxon>
        <taxon>Entelegynae</taxon>
        <taxon>Araneoidea</taxon>
        <taxon>Linyphiidae</taxon>
        <taxon>Erigoninae</taxon>
        <taxon>Oedothorax</taxon>
    </lineage>
</organism>
<protein>
    <submittedName>
        <fullName evidence="2">Uncharacterized protein</fullName>
    </submittedName>
</protein>
<evidence type="ECO:0000313" key="2">
    <source>
        <dbReference type="EMBL" id="KAG8195237.1"/>
    </source>
</evidence>
<comment type="caution">
    <text evidence="2">The sequence shown here is derived from an EMBL/GenBank/DDBJ whole genome shotgun (WGS) entry which is preliminary data.</text>
</comment>
<accession>A0AAV6VEU3</accession>
<dbReference type="EMBL" id="JAFNEN010000091">
    <property type="protein sequence ID" value="KAG8195237.1"/>
    <property type="molecule type" value="Genomic_DNA"/>
</dbReference>
<dbReference type="AlphaFoldDB" id="A0AAV6VEU3"/>
<sequence>MRCEEQNREKRQQSPKVRCHGQPSCTQTDHCSVARCRGGSTKQSMDDGATPVLLDPPPPPLPGLHHPTHPPPPPR</sequence>
<feature type="region of interest" description="Disordered" evidence="1">
    <location>
        <begin position="1"/>
        <end position="75"/>
    </location>
</feature>
<reference evidence="2 3" key="1">
    <citation type="journal article" date="2022" name="Nat. Ecol. Evol.">
        <title>A masculinizing supergene underlies an exaggerated male reproductive morph in a spider.</title>
        <authorList>
            <person name="Hendrickx F."/>
            <person name="De Corte Z."/>
            <person name="Sonet G."/>
            <person name="Van Belleghem S.M."/>
            <person name="Kostlbacher S."/>
            <person name="Vangestel C."/>
        </authorList>
    </citation>
    <scope>NUCLEOTIDE SEQUENCE [LARGE SCALE GENOMIC DNA]</scope>
    <source>
        <strain evidence="2">W744_W776</strain>
    </source>
</reference>
<evidence type="ECO:0000313" key="3">
    <source>
        <dbReference type="Proteomes" id="UP000827092"/>
    </source>
</evidence>
<gene>
    <name evidence="2" type="ORF">JTE90_027978</name>
</gene>
<name>A0AAV6VEU3_9ARAC</name>